<dbReference type="PROSITE" id="PS01124">
    <property type="entry name" value="HTH_ARAC_FAMILY_2"/>
    <property type="match status" value="1"/>
</dbReference>
<name>A0A7W5AZX6_9BACL</name>
<gene>
    <name evidence="6" type="ORF">FHS18_003790</name>
</gene>
<keyword evidence="1" id="KW-0805">Transcription regulation</keyword>
<dbReference type="AlphaFoldDB" id="A0A7W5AZX6"/>
<keyword evidence="4" id="KW-1133">Transmembrane helix</keyword>
<organism evidence="6 7">
    <name type="scientific">Paenibacillus phyllosphaerae</name>
    <dbReference type="NCBI Taxonomy" id="274593"/>
    <lineage>
        <taxon>Bacteria</taxon>
        <taxon>Bacillati</taxon>
        <taxon>Bacillota</taxon>
        <taxon>Bacilli</taxon>
        <taxon>Bacillales</taxon>
        <taxon>Paenibacillaceae</taxon>
        <taxon>Paenibacillus</taxon>
    </lineage>
</organism>
<dbReference type="SUPFAM" id="SSF46689">
    <property type="entry name" value="Homeodomain-like"/>
    <property type="match status" value="1"/>
</dbReference>
<feature type="transmembrane region" description="Helical" evidence="4">
    <location>
        <begin position="12"/>
        <end position="30"/>
    </location>
</feature>
<dbReference type="PRINTS" id="PR00032">
    <property type="entry name" value="HTHARAC"/>
</dbReference>
<dbReference type="SMART" id="SM00342">
    <property type="entry name" value="HTH_ARAC"/>
    <property type="match status" value="1"/>
</dbReference>
<sequence length="761" mass="85948">MAKDSTIFRGFLISYIVILIIPSIAGYMSYRTSISVTQSISIENSVTQLQKSQQMLERRMAEVEGFTRQLALNQDLYVLMNEKKPASNENVYGIWKIMKEVMVFGQTNDFLKNYYIYLHNYNVVLTPGSAYFRPEHYYENAHYRDMSLQDWQTNILGRTHSREMMPLTPFITNGGETSVISYLQSLPLDSFGDEAPATVVILIDQKTVASLLTGVRERYGGWTYVSDSEGHAISTQGIEPAAIDAMNSDAGFDEGKQSQFFGDDLVITIRSDSNGWVYRAGIPRDVLMKNANVIKSITWTVTGAALVIGLGIGWVLSRRNSAPIHRLLGMMREQFGKEAPAGTNAYDFLQGNISSMITNSRWLETELERQLPLIRDAFLKRLLAGEFQSREEIHAAAEQADLDDTPTCGYVGILRIHGYAGMESVEVLHELNTARLLLKQNLRELLPHILLTDLSSDRVVAIVTIEDEASGKAGLAQMMEPFVASMFGEYKISIDGAFGSFFTSEMEVSRSYEQAKETMSHAEYWQRKGFFWHDDIRQESATYYYPLEMELRLISTIRAGEAEEAKRIMRSVIQQNTEQRELSPEMAGQLIVEVKGTLLKLLDQKTIMESPHFEAVKERILAVALHDSIPGMEAELLDISETLCGMIVSKKQDLHSQTVEQIKQYIAAHYSDAELTLYRIAEQVERPEKYISTLFKDVTGTNLSDHLENVRMDQAAELLKRSSVTVDEIAASVGYNSSHSFRRAFKRVTGVSPSVYRQSFQ</sequence>
<dbReference type="EMBL" id="JACHXK010000008">
    <property type="protein sequence ID" value="MBB3111722.1"/>
    <property type="molecule type" value="Genomic_DNA"/>
</dbReference>
<dbReference type="PROSITE" id="PS00041">
    <property type="entry name" value="HTH_ARAC_FAMILY_1"/>
    <property type="match status" value="1"/>
</dbReference>
<dbReference type="Gene3D" id="1.10.10.60">
    <property type="entry name" value="Homeodomain-like"/>
    <property type="match status" value="2"/>
</dbReference>
<dbReference type="Pfam" id="PF12833">
    <property type="entry name" value="HTH_18"/>
    <property type="match status" value="1"/>
</dbReference>
<keyword evidence="7" id="KW-1185">Reference proteome</keyword>
<keyword evidence="4" id="KW-0812">Transmembrane</keyword>
<evidence type="ECO:0000256" key="1">
    <source>
        <dbReference type="ARBA" id="ARBA00023015"/>
    </source>
</evidence>
<accession>A0A7W5AZX6</accession>
<dbReference type="RefSeq" id="WP_183601585.1">
    <property type="nucleotide sequence ID" value="NZ_JACHXK010000008.1"/>
</dbReference>
<dbReference type="InterPro" id="IPR018062">
    <property type="entry name" value="HTH_AraC-typ_CS"/>
</dbReference>
<evidence type="ECO:0000256" key="3">
    <source>
        <dbReference type="ARBA" id="ARBA00023163"/>
    </source>
</evidence>
<dbReference type="PANTHER" id="PTHR43280:SF2">
    <property type="entry name" value="HTH-TYPE TRANSCRIPTIONAL REGULATOR EXSA"/>
    <property type="match status" value="1"/>
</dbReference>
<protein>
    <submittedName>
        <fullName evidence="6">AraC-like DNA-binding protein</fullName>
    </submittedName>
</protein>
<dbReference type="GO" id="GO:0043565">
    <property type="term" value="F:sequence-specific DNA binding"/>
    <property type="evidence" value="ECO:0007669"/>
    <property type="project" value="InterPro"/>
</dbReference>
<dbReference type="InterPro" id="IPR020449">
    <property type="entry name" value="Tscrpt_reg_AraC-type_HTH"/>
</dbReference>
<evidence type="ECO:0000313" key="7">
    <source>
        <dbReference type="Proteomes" id="UP000570361"/>
    </source>
</evidence>
<dbReference type="GO" id="GO:0003700">
    <property type="term" value="F:DNA-binding transcription factor activity"/>
    <property type="evidence" value="ECO:0007669"/>
    <property type="project" value="InterPro"/>
</dbReference>
<evidence type="ECO:0000256" key="4">
    <source>
        <dbReference type="SAM" id="Phobius"/>
    </source>
</evidence>
<feature type="domain" description="HTH araC/xylS-type" evidence="5">
    <location>
        <begin position="660"/>
        <end position="759"/>
    </location>
</feature>
<comment type="caution">
    <text evidence="6">The sequence shown here is derived from an EMBL/GenBank/DDBJ whole genome shotgun (WGS) entry which is preliminary data.</text>
</comment>
<reference evidence="6 7" key="1">
    <citation type="submission" date="2020-08" db="EMBL/GenBank/DDBJ databases">
        <title>Genomic Encyclopedia of Type Strains, Phase III (KMG-III): the genomes of soil and plant-associated and newly described type strains.</title>
        <authorList>
            <person name="Whitman W."/>
        </authorList>
    </citation>
    <scope>NUCLEOTIDE SEQUENCE [LARGE SCALE GENOMIC DNA]</scope>
    <source>
        <strain evidence="6 7">CECT 5862</strain>
    </source>
</reference>
<keyword evidence="2 6" id="KW-0238">DNA-binding</keyword>
<dbReference type="Proteomes" id="UP000570361">
    <property type="component" value="Unassembled WGS sequence"/>
</dbReference>
<dbReference type="PANTHER" id="PTHR43280">
    <property type="entry name" value="ARAC-FAMILY TRANSCRIPTIONAL REGULATOR"/>
    <property type="match status" value="1"/>
</dbReference>
<dbReference type="InterPro" id="IPR018060">
    <property type="entry name" value="HTH_AraC"/>
</dbReference>
<evidence type="ECO:0000256" key="2">
    <source>
        <dbReference type="ARBA" id="ARBA00023125"/>
    </source>
</evidence>
<keyword evidence="3" id="KW-0804">Transcription</keyword>
<proteinExistence type="predicted"/>
<keyword evidence="4" id="KW-0472">Membrane</keyword>
<evidence type="ECO:0000313" key="6">
    <source>
        <dbReference type="EMBL" id="MBB3111722.1"/>
    </source>
</evidence>
<evidence type="ECO:0000259" key="5">
    <source>
        <dbReference type="PROSITE" id="PS01124"/>
    </source>
</evidence>
<dbReference type="InterPro" id="IPR009057">
    <property type="entry name" value="Homeodomain-like_sf"/>
</dbReference>